<sequence>MGLGKTLIMIGAIMANHRNDLKRLLDGKDRWLEHLRQNGYQAPDIPEGENIFEDIKWSYAITEEDWIKFDLPIFRPSIIQTPVNCISDVRVRVRGMLRPDYKRASGEVDVPTAIGTEEVHIIAQKDKVGGATFFFEMSKPHPALPTPKCPIFYTEYAMATNPIFTRVMRHAHDIVLIGGRRLCIYTDTPWIQQ</sequence>
<evidence type="ECO:0000313" key="2">
    <source>
        <dbReference type="Proteomes" id="UP000696573"/>
    </source>
</evidence>
<evidence type="ECO:0008006" key="3">
    <source>
        <dbReference type="Google" id="ProtNLM"/>
    </source>
</evidence>
<protein>
    <recommendedName>
        <fullName evidence="3">SNF2 N-terminal domain-containing protein</fullName>
    </recommendedName>
</protein>
<dbReference type="Proteomes" id="UP000696573">
    <property type="component" value="Unassembled WGS sequence"/>
</dbReference>
<keyword evidence="2" id="KW-1185">Reference proteome</keyword>
<dbReference type="OrthoDB" id="10525606at2759"/>
<accession>A0A9N9VTX2</accession>
<evidence type="ECO:0000313" key="1">
    <source>
        <dbReference type="EMBL" id="CAH0031393.1"/>
    </source>
</evidence>
<dbReference type="AlphaFoldDB" id="A0A9N9VTX2"/>
<dbReference type="EMBL" id="CABFNQ020000741">
    <property type="protein sequence ID" value="CAH0031393.1"/>
    <property type="molecule type" value="Genomic_DNA"/>
</dbReference>
<gene>
    <name evidence="1" type="ORF">CRHIZ90672A_00009863</name>
</gene>
<reference evidence="1" key="1">
    <citation type="submission" date="2021-10" db="EMBL/GenBank/DDBJ databases">
        <authorList>
            <person name="Piombo E."/>
        </authorList>
    </citation>
    <scope>NUCLEOTIDE SEQUENCE</scope>
</reference>
<name>A0A9N9VTX2_9HYPO</name>
<proteinExistence type="predicted"/>
<comment type="caution">
    <text evidence="1">The sequence shown here is derived from an EMBL/GenBank/DDBJ whole genome shotgun (WGS) entry which is preliminary data.</text>
</comment>
<organism evidence="1 2">
    <name type="scientific">Clonostachys rhizophaga</name>
    <dbReference type="NCBI Taxonomy" id="160324"/>
    <lineage>
        <taxon>Eukaryota</taxon>
        <taxon>Fungi</taxon>
        <taxon>Dikarya</taxon>
        <taxon>Ascomycota</taxon>
        <taxon>Pezizomycotina</taxon>
        <taxon>Sordariomycetes</taxon>
        <taxon>Hypocreomycetidae</taxon>
        <taxon>Hypocreales</taxon>
        <taxon>Bionectriaceae</taxon>
        <taxon>Clonostachys</taxon>
    </lineage>
</organism>